<comment type="caution">
    <text evidence="1">The sequence shown here is derived from an EMBL/GenBank/DDBJ whole genome shotgun (WGS) entry which is preliminary data.</text>
</comment>
<dbReference type="Proteomes" id="UP001454036">
    <property type="component" value="Unassembled WGS sequence"/>
</dbReference>
<dbReference type="PANTHER" id="PTHR47382">
    <property type="entry name" value="U-BOX DOMAIN-CONTAINING PROTEIN 52-LIKE"/>
    <property type="match status" value="1"/>
</dbReference>
<evidence type="ECO:0008006" key="3">
    <source>
        <dbReference type="Google" id="ProtNLM"/>
    </source>
</evidence>
<evidence type="ECO:0000313" key="1">
    <source>
        <dbReference type="EMBL" id="GAA0162155.1"/>
    </source>
</evidence>
<dbReference type="PANTHER" id="PTHR47382:SF3">
    <property type="entry name" value="ADENINE NUCLEOTIDE ALPHA HYDROLASES-LIKE SUPERFAMILY PROTEIN"/>
    <property type="match status" value="1"/>
</dbReference>
<dbReference type="InterPro" id="IPR014729">
    <property type="entry name" value="Rossmann-like_a/b/a_fold"/>
</dbReference>
<reference evidence="1 2" key="1">
    <citation type="submission" date="2024-01" db="EMBL/GenBank/DDBJ databases">
        <title>The complete chloroplast genome sequence of Lithospermum erythrorhizon: insights into the phylogenetic relationship among Boraginaceae species and the maternal lineages of purple gromwells.</title>
        <authorList>
            <person name="Okada T."/>
            <person name="Watanabe K."/>
        </authorList>
    </citation>
    <scope>NUCLEOTIDE SEQUENCE [LARGE SCALE GENOMIC DNA]</scope>
</reference>
<organism evidence="1 2">
    <name type="scientific">Lithospermum erythrorhizon</name>
    <name type="common">Purple gromwell</name>
    <name type="synonym">Lithospermum officinale var. erythrorhizon</name>
    <dbReference type="NCBI Taxonomy" id="34254"/>
    <lineage>
        <taxon>Eukaryota</taxon>
        <taxon>Viridiplantae</taxon>
        <taxon>Streptophyta</taxon>
        <taxon>Embryophyta</taxon>
        <taxon>Tracheophyta</taxon>
        <taxon>Spermatophyta</taxon>
        <taxon>Magnoliopsida</taxon>
        <taxon>eudicotyledons</taxon>
        <taxon>Gunneridae</taxon>
        <taxon>Pentapetalae</taxon>
        <taxon>asterids</taxon>
        <taxon>lamiids</taxon>
        <taxon>Boraginales</taxon>
        <taxon>Boraginaceae</taxon>
        <taxon>Boraginoideae</taxon>
        <taxon>Lithospermeae</taxon>
        <taxon>Lithospermum</taxon>
    </lineage>
</organism>
<evidence type="ECO:0000313" key="2">
    <source>
        <dbReference type="Proteomes" id="UP001454036"/>
    </source>
</evidence>
<name>A0AAV3QHM4_LITER</name>
<gene>
    <name evidence="1" type="ORF">LIER_18312</name>
</gene>
<dbReference type="AlphaFoldDB" id="A0AAV3QHM4"/>
<dbReference type="EMBL" id="BAABME010004379">
    <property type="protein sequence ID" value="GAA0162155.1"/>
    <property type="molecule type" value="Genomic_DNA"/>
</dbReference>
<accession>A0AAV3QHM4</accession>
<sequence>MPSRIILDESEYITHDIINNCILKRNHTMEYEGSGGGNLDMISEIQEVGEENEGNYLSFEVNNNGGQLETIEEEGSETSSLFSFDYRSHTTEIIHVGIIEKHEETSMDAVHWALSNFVNPISNVVCLVYIFPIANKIHTLLGKMAIGQANTQQQEIHLAYEEYKKKHYLMKFRNVCEAFEVNVDTVSVESHMKERALLKLIPMLHISKLVVGLTKRSISKKGGGAAGHILRGAPQNCEMKIICEGKEVGNEILGVAHHNGEASEYESTSTTGTATPEGFMQFRDHLELRQASLNSNNNTKCNNRLCGVSCFKPKVNG</sequence>
<proteinExistence type="predicted"/>
<keyword evidence="2" id="KW-1185">Reference proteome</keyword>
<dbReference type="Gene3D" id="3.40.50.620">
    <property type="entry name" value="HUPs"/>
    <property type="match status" value="1"/>
</dbReference>
<protein>
    <recommendedName>
        <fullName evidence="3">UspA domain-containing protein</fullName>
    </recommendedName>
</protein>